<proteinExistence type="predicted"/>
<sequence>MPEMDPRFGRQLREVMELNEVWDPRGLMTLPPGGDTYEELPLYATLGEVEFLGGLPVPEQNAVLIRAAAAHLAVILDYAAGRESDYFCAVTIDFWDEYDDGGLITPRFLYANPAREFFQNMSLLPAKSAYSAFTAECLDHSAEYVLHEQLDPYVMKSESWSNARVESVWVEHISCQVPPSVVLADPRP</sequence>
<reference evidence="1" key="1">
    <citation type="submission" date="2023-03" db="EMBL/GenBank/DDBJ databases">
        <title>Amycolatopsis taiwanensis NBRC 103393.</title>
        <authorList>
            <person name="Ichikawa N."/>
            <person name="Sato H."/>
            <person name="Tonouchi N."/>
        </authorList>
    </citation>
    <scope>NUCLEOTIDE SEQUENCE</scope>
    <source>
        <strain evidence="1">NBRC 103393</strain>
    </source>
</reference>
<comment type="caution">
    <text evidence="1">The sequence shown here is derived from an EMBL/GenBank/DDBJ whole genome shotgun (WGS) entry which is preliminary data.</text>
</comment>
<dbReference type="Proteomes" id="UP001165136">
    <property type="component" value="Unassembled WGS sequence"/>
</dbReference>
<dbReference type="RefSeq" id="WP_285486423.1">
    <property type="nucleotide sequence ID" value="NZ_BSTI01000003.1"/>
</dbReference>
<dbReference type="InterPro" id="IPR028264">
    <property type="entry name" value="Imm15"/>
</dbReference>
<accession>A0A9W6R013</accession>
<dbReference type="EMBL" id="BSTI01000003">
    <property type="protein sequence ID" value="GLY65065.1"/>
    <property type="molecule type" value="Genomic_DNA"/>
</dbReference>
<evidence type="ECO:0000313" key="2">
    <source>
        <dbReference type="Proteomes" id="UP001165136"/>
    </source>
</evidence>
<evidence type="ECO:0000313" key="1">
    <source>
        <dbReference type="EMBL" id="GLY65065.1"/>
    </source>
</evidence>
<gene>
    <name evidence="1" type="ORF">Atai01_16840</name>
</gene>
<dbReference type="Pfam" id="PF15561">
    <property type="entry name" value="Imm15"/>
    <property type="match status" value="1"/>
</dbReference>
<organism evidence="1 2">
    <name type="scientific">Amycolatopsis taiwanensis</name>
    <dbReference type="NCBI Taxonomy" id="342230"/>
    <lineage>
        <taxon>Bacteria</taxon>
        <taxon>Bacillati</taxon>
        <taxon>Actinomycetota</taxon>
        <taxon>Actinomycetes</taxon>
        <taxon>Pseudonocardiales</taxon>
        <taxon>Pseudonocardiaceae</taxon>
        <taxon>Amycolatopsis</taxon>
    </lineage>
</organism>
<protein>
    <submittedName>
        <fullName evidence="1">Uncharacterized protein</fullName>
    </submittedName>
</protein>
<name>A0A9W6R013_9PSEU</name>
<keyword evidence="2" id="KW-1185">Reference proteome</keyword>
<dbReference type="AlphaFoldDB" id="A0A9W6R013"/>